<reference evidence="2 3" key="1">
    <citation type="submission" date="2019-03" db="EMBL/GenBank/DDBJ databases">
        <title>First draft genome of Liparis tanakae, snailfish: a comprehensive survey of snailfish specific genes.</title>
        <authorList>
            <person name="Kim W."/>
            <person name="Song I."/>
            <person name="Jeong J.-H."/>
            <person name="Kim D."/>
            <person name="Kim S."/>
            <person name="Ryu S."/>
            <person name="Song J.Y."/>
            <person name="Lee S.K."/>
        </authorList>
    </citation>
    <scope>NUCLEOTIDE SEQUENCE [LARGE SCALE GENOMIC DNA]</scope>
    <source>
        <tissue evidence="2">Muscle</tissue>
    </source>
</reference>
<feature type="region of interest" description="Disordered" evidence="1">
    <location>
        <begin position="80"/>
        <end position="125"/>
    </location>
</feature>
<accession>A0A4Z2I2W0</accession>
<name>A0A4Z2I2W0_9TELE</name>
<feature type="region of interest" description="Disordered" evidence="1">
    <location>
        <begin position="1"/>
        <end position="39"/>
    </location>
</feature>
<evidence type="ECO:0000313" key="3">
    <source>
        <dbReference type="Proteomes" id="UP000314294"/>
    </source>
</evidence>
<evidence type="ECO:0000313" key="2">
    <source>
        <dbReference type="EMBL" id="TNN72317.1"/>
    </source>
</evidence>
<evidence type="ECO:0000256" key="1">
    <source>
        <dbReference type="SAM" id="MobiDB-lite"/>
    </source>
</evidence>
<feature type="compositionally biased region" description="Basic and acidic residues" evidence="1">
    <location>
        <begin position="87"/>
        <end position="106"/>
    </location>
</feature>
<protein>
    <submittedName>
        <fullName evidence="2">Uncharacterized protein</fullName>
    </submittedName>
</protein>
<dbReference type="AlphaFoldDB" id="A0A4Z2I2W0"/>
<proteinExistence type="predicted"/>
<dbReference type="EMBL" id="SRLO01000139">
    <property type="protein sequence ID" value="TNN72317.1"/>
    <property type="molecule type" value="Genomic_DNA"/>
</dbReference>
<organism evidence="2 3">
    <name type="scientific">Liparis tanakae</name>
    <name type="common">Tanaka's snailfish</name>
    <dbReference type="NCBI Taxonomy" id="230148"/>
    <lineage>
        <taxon>Eukaryota</taxon>
        <taxon>Metazoa</taxon>
        <taxon>Chordata</taxon>
        <taxon>Craniata</taxon>
        <taxon>Vertebrata</taxon>
        <taxon>Euteleostomi</taxon>
        <taxon>Actinopterygii</taxon>
        <taxon>Neopterygii</taxon>
        <taxon>Teleostei</taxon>
        <taxon>Neoteleostei</taxon>
        <taxon>Acanthomorphata</taxon>
        <taxon>Eupercaria</taxon>
        <taxon>Perciformes</taxon>
        <taxon>Cottioidei</taxon>
        <taxon>Cottales</taxon>
        <taxon>Liparidae</taxon>
        <taxon>Liparis</taxon>
    </lineage>
</organism>
<comment type="caution">
    <text evidence="2">The sequence shown here is derived from an EMBL/GenBank/DDBJ whole genome shotgun (WGS) entry which is preliminary data.</text>
</comment>
<sequence>MYMHNPAECDDPKRVLHGIDPPDPQYQKEGIDQGDAEGGAAASCELSALKSQEHTNKHPRAVAIVSGKAAVVHPARHTDVPIIQKFQNEERGGGGRDKDWTAPRHERSSRRKSAPMPHDPFGSNVKSDIWERSFIRLHFCPNHLLGAERK</sequence>
<dbReference type="Proteomes" id="UP000314294">
    <property type="component" value="Unassembled WGS sequence"/>
</dbReference>
<gene>
    <name evidence="2" type="ORF">EYF80_017469</name>
</gene>
<keyword evidence="3" id="KW-1185">Reference proteome</keyword>